<organism evidence="7 8">
    <name type="scientific">Frigoriglobus tundricola</name>
    <dbReference type="NCBI Taxonomy" id="2774151"/>
    <lineage>
        <taxon>Bacteria</taxon>
        <taxon>Pseudomonadati</taxon>
        <taxon>Planctomycetota</taxon>
        <taxon>Planctomycetia</taxon>
        <taxon>Gemmatales</taxon>
        <taxon>Gemmataceae</taxon>
        <taxon>Frigoriglobus</taxon>
    </lineage>
</organism>
<dbReference type="GO" id="GO:0022857">
    <property type="term" value="F:transmembrane transporter activity"/>
    <property type="evidence" value="ECO:0007669"/>
    <property type="project" value="InterPro"/>
</dbReference>
<dbReference type="EMBL" id="CP053452">
    <property type="protein sequence ID" value="QJW95868.1"/>
    <property type="molecule type" value="Genomic_DNA"/>
</dbReference>
<evidence type="ECO:0000256" key="3">
    <source>
        <dbReference type="ARBA" id="ARBA00023054"/>
    </source>
</evidence>
<dbReference type="InterPro" id="IPR050465">
    <property type="entry name" value="UPF0194_transport"/>
</dbReference>
<protein>
    <recommendedName>
        <fullName evidence="6">CzcB-like C-terminal circularly permuted SH3-like domain-containing protein</fullName>
    </recommendedName>
</protein>
<feature type="region of interest" description="Disordered" evidence="5">
    <location>
        <begin position="230"/>
        <end position="266"/>
    </location>
</feature>
<comment type="similarity">
    <text evidence="2">Belongs to the membrane fusion protein (MFP) (TC 8.A.1) family.</text>
</comment>
<accession>A0A6M5YPM1</accession>
<dbReference type="KEGG" id="ftj:FTUN_3422"/>
<evidence type="ECO:0000256" key="5">
    <source>
        <dbReference type="SAM" id="MobiDB-lite"/>
    </source>
</evidence>
<feature type="coiled-coil region" evidence="4">
    <location>
        <begin position="111"/>
        <end position="145"/>
    </location>
</feature>
<dbReference type="GO" id="GO:0016020">
    <property type="term" value="C:membrane"/>
    <property type="evidence" value="ECO:0007669"/>
    <property type="project" value="InterPro"/>
</dbReference>
<dbReference type="NCBIfam" id="TIGR01730">
    <property type="entry name" value="RND_mfp"/>
    <property type="match status" value="1"/>
</dbReference>
<comment type="subcellular location">
    <subcellularLocation>
        <location evidence="1">Cell envelope</location>
    </subcellularLocation>
</comment>
<dbReference type="PANTHER" id="PTHR32347:SF23">
    <property type="entry name" value="BLL5650 PROTEIN"/>
    <property type="match status" value="1"/>
</dbReference>
<proteinExistence type="inferred from homology"/>
<evidence type="ECO:0000313" key="7">
    <source>
        <dbReference type="EMBL" id="QJW95868.1"/>
    </source>
</evidence>
<dbReference type="Pfam" id="PF25975">
    <property type="entry name" value="CzcB_C"/>
    <property type="match status" value="1"/>
</dbReference>
<reference evidence="8" key="1">
    <citation type="submission" date="2020-05" db="EMBL/GenBank/DDBJ databases">
        <title>Frigoriglobus tundricola gen. nov., sp. nov., a psychrotolerant cellulolytic planctomycete of the family Gemmataceae with two divergent copies of 16S rRNA gene.</title>
        <authorList>
            <person name="Kulichevskaya I.S."/>
            <person name="Ivanova A.A."/>
            <person name="Naumoff D.G."/>
            <person name="Beletsky A.V."/>
            <person name="Rijpstra W.I.C."/>
            <person name="Sinninghe Damste J.S."/>
            <person name="Mardanov A.V."/>
            <person name="Ravin N.V."/>
            <person name="Dedysh S.N."/>
        </authorList>
    </citation>
    <scope>NUCLEOTIDE SEQUENCE [LARGE SCALE GENOMIC DNA]</scope>
    <source>
        <strain evidence="8">PL17</strain>
    </source>
</reference>
<evidence type="ECO:0000256" key="1">
    <source>
        <dbReference type="ARBA" id="ARBA00004196"/>
    </source>
</evidence>
<feature type="domain" description="CzcB-like C-terminal circularly permuted SH3-like" evidence="6">
    <location>
        <begin position="419"/>
        <end position="472"/>
    </location>
</feature>
<keyword evidence="8" id="KW-1185">Reference proteome</keyword>
<sequence length="506" mass="54607">MARIARAAGALALVAALGYVVVSRGTARRGGDDVLTAPATVGDLHILVSDKAELESAESVQVACEIEGGGKLVTILPEGTQVTKGTVVARFDTDVLQKGINEQEVKWETAVGKLKAARSELEVQKNKAESEIAKAELALTLARLDQEAYANGEYQAAWNKQKSALELGRKELKEAEDGLEFSRGMVKKGFAQQEQLRSKELFVDGKRSAVKQAEDDLMVLEKFTRRRKQTELEAKAKDAERDLERTKKSQEAATDKARTDVSASEKTADIEKKQLERLKAQLDKCELKAPGDGIVIYFKRQWDESSRIKPGAQVFFQQPIFSLPDLNKMKMKMKVHESVVKKVKVGLATTMKVDALPGRVLHGKVLSVAALAQGDDWRGGGVKEYETYVSVDDLPADGGLRPGMSADVKILIKVIPGALTVPIQGVTEIGGEHVCYVVTGGAVERRPVTIGDGNDQLVQIVTGLSEGEQVALDARTRAAAELGTANPGTKPDEKERVPPAPAPGGP</sequence>
<dbReference type="InterPro" id="IPR058649">
    <property type="entry name" value="CzcB_C"/>
</dbReference>
<keyword evidence="3 4" id="KW-0175">Coiled coil</keyword>
<evidence type="ECO:0000313" key="8">
    <source>
        <dbReference type="Proteomes" id="UP000503447"/>
    </source>
</evidence>
<dbReference type="Gene3D" id="2.40.30.170">
    <property type="match status" value="1"/>
</dbReference>
<gene>
    <name evidence="7" type="ORF">FTUN_3422</name>
</gene>
<dbReference type="Proteomes" id="UP000503447">
    <property type="component" value="Chromosome"/>
</dbReference>
<name>A0A6M5YPM1_9BACT</name>
<dbReference type="PANTHER" id="PTHR32347">
    <property type="entry name" value="EFFLUX SYSTEM COMPONENT YKNX-RELATED"/>
    <property type="match status" value="1"/>
</dbReference>
<evidence type="ECO:0000256" key="2">
    <source>
        <dbReference type="ARBA" id="ARBA00009477"/>
    </source>
</evidence>
<feature type="compositionally biased region" description="Basic and acidic residues" evidence="5">
    <location>
        <begin position="230"/>
        <end position="259"/>
    </location>
</feature>
<evidence type="ECO:0000259" key="6">
    <source>
        <dbReference type="Pfam" id="PF25975"/>
    </source>
</evidence>
<dbReference type="Gene3D" id="2.40.420.20">
    <property type="match status" value="1"/>
</dbReference>
<evidence type="ECO:0000256" key="4">
    <source>
        <dbReference type="SAM" id="Coils"/>
    </source>
</evidence>
<dbReference type="GO" id="GO:0030313">
    <property type="term" value="C:cell envelope"/>
    <property type="evidence" value="ECO:0007669"/>
    <property type="project" value="UniProtKB-SubCell"/>
</dbReference>
<dbReference type="InterPro" id="IPR006143">
    <property type="entry name" value="RND_pump_MFP"/>
</dbReference>
<feature type="region of interest" description="Disordered" evidence="5">
    <location>
        <begin position="477"/>
        <end position="506"/>
    </location>
</feature>
<dbReference type="AlphaFoldDB" id="A0A6M5YPM1"/>